<reference evidence="1" key="1">
    <citation type="journal article" date="2021" name="Proc. Natl. Acad. Sci. U.S.A.">
        <title>A Catalog of Tens of Thousands of Viruses from Human Metagenomes Reveals Hidden Associations with Chronic Diseases.</title>
        <authorList>
            <person name="Tisza M.J."/>
            <person name="Buck C.B."/>
        </authorList>
    </citation>
    <scope>NUCLEOTIDE SEQUENCE</scope>
    <source>
        <strain evidence="1">CtdDI2</strain>
    </source>
</reference>
<organism evidence="1">
    <name type="scientific">Podoviridae sp. ctdDI2</name>
    <dbReference type="NCBI Taxonomy" id="2826567"/>
    <lineage>
        <taxon>Viruses</taxon>
        <taxon>Duplodnaviria</taxon>
        <taxon>Heunggongvirae</taxon>
        <taxon>Uroviricota</taxon>
        <taxon>Caudoviricetes</taxon>
    </lineage>
</organism>
<sequence length="79" mass="9387">MAERLGEVGLSVVRHSRRWFTIRKEETDIVEVYINRYTALNGIDTDLIAEEVGKLLARKRKFAESHQNSWDARWNKQKR</sequence>
<evidence type="ECO:0000313" key="1">
    <source>
        <dbReference type="EMBL" id="DAD96794.1"/>
    </source>
</evidence>
<name>A0A8S5NR65_9CAUD</name>
<proteinExistence type="predicted"/>
<dbReference type="EMBL" id="BK015224">
    <property type="protein sequence ID" value="DAD96794.1"/>
    <property type="molecule type" value="Genomic_DNA"/>
</dbReference>
<protein>
    <submittedName>
        <fullName evidence="1">Uncharacterized protein</fullName>
    </submittedName>
</protein>
<accession>A0A8S5NR65</accession>